<evidence type="ECO:0000256" key="3">
    <source>
        <dbReference type="ARBA" id="ARBA00022475"/>
    </source>
</evidence>
<evidence type="ECO:0000256" key="6">
    <source>
        <dbReference type="ARBA" id="ARBA00022692"/>
    </source>
</evidence>
<feature type="binding site" evidence="18">
    <location>
        <position position="36"/>
    </location>
    <ligand>
        <name>a divalent metal cation</name>
        <dbReference type="ChEBI" id="CHEBI:60240"/>
    </ligand>
</feature>
<keyword evidence="6 19" id="KW-0812">Transmembrane</keyword>
<dbReference type="InterPro" id="IPR000829">
    <property type="entry name" value="DAGK"/>
</dbReference>
<feature type="binding site" evidence="17">
    <location>
        <position position="84"/>
    </location>
    <ligand>
        <name>ATP</name>
        <dbReference type="ChEBI" id="CHEBI:30616"/>
    </ligand>
</feature>
<comment type="similarity">
    <text evidence="2">Belongs to the bacterial diacylglycerol kinase family.</text>
</comment>
<reference evidence="20 21" key="1">
    <citation type="journal article" date="2015" name="Genome Announc.">
        <title>Expanding the biotechnology potential of lactobacilli through comparative genomics of 213 strains and associated genera.</title>
        <authorList>
            <person name="Sun Z."/>
            <person name="Harris H.M."/>
            <person name="McCann A."/>
            <person name="Guo C."/>
            <person name="Argimon S."/>
            <person name="Zhang W."/>
            <person name="Yang X."/>
            <person name="Jeffery I.B."/>
            <person name="Cooney J.C."/>
            <person name="Kagawa T.F."/>
            <person name="Liu W."/>
            <person name="Song Y."/>
            <person name="Salvetti E."/>
            <person name="Wrobel A."/>
            <person name="Rasinkangas P."/>
            <person name="Parkhill J."/>
            <person name="Rea M.C."/>
            <person name="O'Sullivan O."/>
            <person name="Ritari J."/>
            <person name="Douillard F.P."/>
            <person name="Paul Ross R."/>
            <person name="Yang R."/>
            <person name="Briner A.E."/>
            <person name="Felis G.E."/>
            <person name="de Vos W.M."/>
            <person name="Barrangou R."/>
            <person name="Klaenhammer T.R."/>
            <person name="Caufield P.W."/>
            <person name="Cui Y."/>
            <person name="Zhang H."/>
            <person name="O'Toole P.W."/>
        </authorList>
    </citation>
    <scope>NUCLEOTIDE SEQUENCE [LARGE SCALE GENOMIC DNA]</scope>
    <source>
        <strain evidence="20 21">DSM 14340</strain>
    </source>
</reference>
<evidence type="ECO:0000256" key="16">
    <source>
        <dbReference type="PIRSR" id="PIRSR600829-2"/>
    </source>
</evidence>
<comment type="caution">
    <text evidence="20">The sequence shown here is derived from an EMBL/GenBank/DDBJ whole genome shotgun (WGS) entry which is preliminary data.</text>
</comment>
<dbReference type="GO" id="GO:0005524">
    <property type="term" value="F:ATP binding"/>
    <property type="evidence" value="ECO:0007669"/>
    <property type="project" value="UniProtKB-KW"/>
</dbReference>
<dbReference type="PATRIC" id="fig|1423747.3.peg.882"/>
<evidence type="ECO:0000256" key="1">
    <source>
        <dbReference type="ARBA" id="ARBA00004651"/>
    </source>
</evidence>
<evidence type="ECO:0000256" key="5">
    <source>
        <dbReference type="ARBA" id="ARBA00022679"/>
    </source>
</evidence>
<dbReference type="EMBL" id="AZEX01000023">
    <property type="protein sequence ID" value="KRL61286.1"/>
    <property type="molecule type" value="Genomic_DNA"/>
</dbReference>
<evidence type="ECO:0000256" key="13">
    <source>
        <dbReference type="ARBA" id="ARBA00023209"/>
    </source>
</evidence>
<keyword evidence="5" id="KW-0808">Transferase</keyword>
<keyword evidence="3" id="KW-1003">Cell membrane</keyword>
<sequence length="133" mass="14928">MNSDYNAKKPQTTKNKSFYQSVRHALVGLVTGFKEELNLQRDLMMAALAIILGLICRLHYIDWLFLILAIFIVLLAEFWNTVVEHFVDLLVEHQFNPTAKKIKDISAASVLLSAVLALVIGAVVFGHAVLTYL</sequence>
<feature type="transmembrane region" description="Helical" evidence="19">
    <location>
        <begin position="66"/>
        <end position="87"/>
    </location>
</feature>
<dbReference type="GO" id="GO:0005886">
    <property type="term" value="C:plasma membrane"/>
    <property type="evidence" value="ECO:0007669"/>
    <property type="project" value="UniProtKB-SubCell"/>
</dbReference>
<keyword evidence="12 19" id="KW-0472">Membrane</keyword>
<evidence type="ECO:0000256" key="14">
    <source>
        <dbReference type="ARBA" id="ARBA00023264"/>
    </source>
</evidence>
<dbReference type="InterPro" id="IPR036945">
    <property type="entry name" value="DAGK_sf"/>
</dbReference>
<evidence type="ECO:0000256" key="12">
    <source>
        <dbReference type="ARBA" id="ARBA00023136"/>
    </source>
</evidence>
<feature type="binding site" evidence="16">
    <location>
        <position position="77"/>
    </location>
    <ligand>
        <name>substrate</name>
    </ligand>
</feature>
<proteinExistence type="inferred from homology"/>
<dbReference type="InterPro" id="IPR033717">
    <property type="entry name" value="UDPK"/>
</dbReference>
<evidence type="ECO:0000256" key="19">
    <source>
        <dbReference type="SAM" id="Phobius"/>
    </source>
</evidence>
<feature type="active site" description="Proton acceptor" evidence="15">
    <location>
        <position position="77"/>
    </location>
</feature>
<comment type="cofactor">
    <cofactor evidence="18">
        <name>Mg(2+)</name>
        <dbReference type="ChEBI" id="CHEBI:18420"/>
    </cofactor>
    <text evidence="18">Mn(2+), Zn(2+), Cd(2+) and Co(2+) support activity to lesser extents.</text>
</comment>
<keyword evidence="10 19" id="KW-1133">Transmembrane helix</keyword>
<dbReference type="PANTHER" id="PTHR34299">
    <property type="entry name" value="DIACYLGLYCEROL KINASE"/>
    <property type="match status" value="1"/>
</dbReference>
<accession>A0A0R1RWC3</accession>
<keyword evidence="4" id="KW-0444">Lipid biosynthesis</keyword>
<dbReference type="GO" id="GO:0008654">
    <property type="term" value="P:phospholipid biosynthetic process"/>
    <property type="evidence" value="ECO:0007669"/>
    <property type="project" value="UniProtKB-KW"/>
</dbReference>
<evidence type="ECO:0000256" key="2">
    <source>
        <dbReference type="ARBA" id="ARBA00005967"/>
    </source>
</evidence>
<gene>
    <name evidence="20" type="ORF">FC69_GL000864</name>
</gene>
<keyword evidence="14" id="KW-1208">Phospholipid metabolism</keyword>
<organism evidence="20 21">
    <name type="scientific">Latilactobacillus fuchuensis DSM 14340 = JCM 11249</name>
    <dbReference type="NCBI Taxonomy" id="1423747"/>
    <lineage>
        <taxon>Bacteria</taxon>
        <taxon>Bacillati</taxon>
        <taxon>Bacillota</taxon>
        <taxon>Bacilli</taxon>
        <taxon>Lactobacillales</taxon>
        <taxon>Lactobacillaceae</taxon>
        <taxon>Latilactobacillus</taxon>
    </lineage>
</organism>
<keyword evidence="8 20" id="KW-0418">Kinase</keyword>
<comment type="subcellular location">
    <subcellularLocation>
        <location evidence="1">Cell membrane</location>
        <topology evidence="1">Multi-pass membrane protein</topology>
    </subcellularLocation>
</comment>
<dbReference type="Proteomes" id="UP000051264">
    <property type="component" value="Unassembled WGS sequence"/>
</dbReference>
<feature type="binding site" evidence="18">
    <location>
        <position position="84"/>
    </location>
    <ligand>
        <name>a divalent metal cation</name>
        <dbReference type="ChEBI" id="CHEBI:60240"/>
    </ligand>
</feature>
<keyword evidence="9 17" id="KW-0067">ATP-binding</keyword>
<keyword evidence="18" id="KW-0479">Metal-binding</keyword>
<evidence type="ECO:0000256" key="10">
    <source>
        <dbReference type="ARBA" id="ARBA00022989"/>
    </source>
</evidence>
<evidence type="ECO:0000256" key="15">
    <source>
        <dbReference type="PIRSR" id="PIRSR600829-1"/>
    </source>
</evidence>
<dbReference type="Pfam" id="PF01219">
    <property type="entry name" value="DAGK_prokar"/>
    <property type="match status" value="1"/>
</dbReference>
<evidence type="ECO:0000256" key="18">
    <source>
        <dbReference type="PIRSR" id="PIRSR600829-4"/>
    </source>
</evidence>
<keyword evidence="7 17" id="KW-0547">Nucleotide-binding</keyword>
<evidence type="ECO:0000313" key="20">
    <source>
        <dbReference type="EMBL" id="KRL61286.1"/>
    </source>
</evidence>
<evidence type="ECO:0000313" key="21">
    <source>
        <dbReference type="Proteomes" id="UP000051264"/>
    </source>
</evidence>
<protein>
    <submittedName>
        <fullName evidence="20">Prokaryotic diacylglycerol kinase family protein</fullName>
    </submittedName>
</protein>
<evidence type="ECO:0000256" key="4">
    <source>
        <dbReference type="ARBA" id="ARBA00022516"/>
    </source>
</evidence>
<dbReference type="STRING" id="1423747.FC69_GL000864"/>
<dbReference type="PANTHER" id="PTHR34299:SF1">
    <property type="entry name" value="DIACYLGLYCEROL KINASE"/>
    <property type="match status" value="1"/>
</dbReference>
<dbReference type="OrthoDB" id="9789934at2"/>
<evidence type="ECO:0000256" key="7">
    <source>
        <dbReference type="ARBA" id="ARBA00022741"/>
    </source>
</evidence>
<keyword evidence="18" id="KW-0460">Magnesium</keyword>
<evidence type="ECO:0000256" key="11">
    <source>
        <dbReference type="ARBA" id="ARBA00023098"/>
    </source>
</evidence>
<feature type="transmembrane region" description="Helical" evidence="19">
    <location>
        <begin position="43"/>
        <end position="60"/>
    </location>
</feature>
<dbReference type="RefSeq" id="WP_025083287.1">
    <property type="nucleotide sequence ID" value="NZ_AZEX01000023.1"/>
</dbReference>
<feature type="binding site" evidence="17">
    <location>
        <position position="36"/>
    </location>
    <ligand>
        <name>ATP</name>
        <dbReference type="ChEBI" id="CHEBI:30616"/>
    </ligand>
</feature>
<keyword evidence="11" id="KW-0443">Lipid metabolism</keyword>
<keyword evidence="13" id="KW-0594">Phospholipid biosynthesis</keyword>
<evidence type="ECO:0000256" key="17">
    <source>
        <dbReference type="PIRSR" id="PIRSR600829-3"/>
    </source>
</evidence>
<dbReference type="GO" id="GO:0046872">
    <property type="term" value="F:metal ion binding"/>
    <property type="evidence" value="ECO:0007669"/>
    <property type="project" value="UniProtKB-KW"/>
</dbReference>
<dbReference type="Gene3D" id="1.10.287.3610">
    <property type="match status" value="1"/>
</dbReference>
<dbReference type="CDD" id="cd14265">
    <property type="entry name" value="UDPK_IM_like"/>
    <property type="match status" value="1"/>
</dbReference>
<dbReference type="eggNOG" id="COG0818">
    <property type="taxonomic scope" value="Bacteria"/>
</dbReference>
<name>A0A0R1RWC3_9LACO</name>
<feature type="binding site" evidence="17">
    <location>
        <begin position="103"/>
        <end position="104"/>
    </location>
    <ligand>
        <name>ATP</name>
        <dbReference type="ChEBI" id="CHEBI:30616"/>
    </ligand>
</feature>
<dbReference type="AlphaFoldDB" id="A0A0R1RWC3"/>
<dbReference type="GO" id="GO:0016301">
    <property type="term" value="F:kinase activity"/>
    <property type="evidence" value="ECO:0007669"/>
    <property type="project" value="UniProtKB-KW"/>
</dbReference>
<evidence type="ECO:0000256" key="8">
    <source>
        <dbReference type="ARBA" id="ARBA00022777"/>
    </source>
</evidence>
<evidence type="ECO:0000256" key="9">
    <source>
        <dbReference type="ARBA" id="ARBA00022840"/>
    </source>
</evidence>
<feature type="transmembrane region" description="Helical" evidence="19">
    <location>
        <begin position="108"/>
        <end position="130"/>
    </location>
</feature>